<organism evidence="11 12">
    <name type="scientific">Fistulifera solaris</name>
    <name type="common">Oleaginous diatom</name>
    <dbReference type="NCBI Taxonomy" id="1519565"/>
    <lineage>
        <taxon>Eukaryota</taxon>
        <taxon>Sar</taxon>
        <taxon>Stramenopiles</taxon>
        <taxon>Ochrophyta</taxon>
        <taxon>Bacillariophyta</taxon>
        <taxon>Bacillariophyceae</taxon>
        <taxon>Bacillariophycidae</taxon>
        <taxon>Naviculales</taxon>
        <taxon>Naviculaceae</taxon>
        <taxon>Fistulifera</taxon>
    </lineage>
</organism>
<evidence type="ECO:0000256" key="4">
    <source>
        <dbReference type="ARBA" id="ARBA00022692"/>
    </source>
</evidence>
<dbReference type="PANTHER" id="PTHR22914">
    <property type="entry name" value="CHITIN SYNTHASE"/>
    <property type="match status" value="1"/>
</dbReference>
<proteinExistence type="predicted"/>
<feature type="transmembrane region" description="Helical" evidence="9">
    <location>
        <begin position="1205"/>
        <end position="1223"/>
    </location>
</feature>
<feature type="compositionally biased region" description="Low complexity" evidence="8">
    <location>
        <begin position="64"/>
        <end position="80"/>
    </location>
</feature>
<keyword evidence="4 9" id="KW-0812">Transmembrane</keyword>
<feature type="transmembrane region" description="Helical" evidence="9">
    <location>
        <begin position="491"/>
        <end position="511"/>
    </location>
</feature>
<comment type="subcellular location">
    <subcellularLocation>
        <location evidence="1">Cell membrane</location>
        <topology evidence="1">Multi-pass membrane protein</topology>
    </subcellularLocation>
</comment>
<protein>
    <recommendedName>
        <fullName evidence="2">chitin synthase</fullName>
        <ecNumber evidence="2">2.4.1.16</ecNumber>
    </recommendedName>
</protein>
<dbReference type="SUPFAM" id="SSF55856">
    <property type="entry name" value="Cytochrome b5-like heme/steroid binding domain"/>
    <property type="match status" value="1"/>
</dbReference>
<keyword evidence="11" id="KW-0808">Transferase</keyword>
<gene>
    <name evidence="11" type="ORF">FisN_22Hh234</name>
</gene>
<feature type="compositionally biased region" description="Low complexity" evidence="8">
    <location>
        <begin position="337"/>
        <end position="359"/>
    </location>
</feature>
<evidence type="ECO:0000313" key="11">
    <source>
        <dbReference type="EMBL" id="GAX12951.1"/>
    </source>
</evidence>
<evidence type="ECO:0000256" key="3">
    <source>
        <dbReference type="ARBA" id="ARBA00022676"/>
    </source>
</evidence>
<keyword evidence="12" id="KW-1185">Reference proteome</keyword>
<dbReference type="EMBL" id="BDSP01000059">
    <property type="protein sequence ID" value="GAX12951.1"/>
    <property type="molecule type" value="Genomic_DNA"/>
</dbReference>
<name>A0A1Z5JGQ9_FISSO</name>
<feature type="compositionally biased region" description="Polar residues" evidence="8">
    <location>
        <begin position="261"/>
        <end position="275"/>
    </location>
</feature>
<evidence type="ECO:0000256" key="2">
    <source>
        <dbReference type="ARBA" id="ARBA00012543"/>
    </source>
</evidence>
<reference evidence="11 12" key="1">
    <citation type="journal article" date="2015" name="Plant Cell">
        <title>Oil accumulation by the oleaginous diatom Fistulifera solaris as revealed by the genome and transcriptome.</title>
        <authorList>
            <person name="Tanaka T."/>
            <person name="Maeda Y."/>
            <person name="Veluchamy A."/>
            <person name="Tanaka M."/>
            <person name="Abida H."/>
            <person name="Marechal E."/>
            <person name="Bowler C."/>
            <person name="Muto M."/>
            <person name="Sunaga Y."/>
            <person name="Tanaka M."/>
            <person name="Yoshino T."/>
            <person name="Taniguchi T."/>
            <person name="Fukuda Y."/>
            <person name="Nemoto M."/>
            <person name="Matsumoto M."/>
            <person name="Wong P.S."/>
            <person name="Aburatani S."/>
            <person name="Fujibuchi W."/>
        </authorList>
    </citation>
    <scope>NUCLEOTIDE SEQUENCE [LARGE SCALE GENOMIC DNA]</scope>
    <source>
        <strain evidence="11 12">JPCC DA0580</strain>
    </source>
</reference>
<dbReference type="SUPFAM" id="SSF53448">
    <property type="entry name" value="Nucleotide-diphospho-sugar transferases"/>
    <property type="match status" value="1"/>
</dbReference>
<feature type="region of interest" description="Disordered" evidence="8">
    <location>
        <begin position="333"/>
        <end position="359"/>
    </location>
</feature>
<dbReference type="EC" id="2.4.1.16" evidence="2"/>
<dbReference type="SMART" id="SM01117">
    <property type="entry name" value="Cyt-b5"/>
    <property type="match status" value="1"/>
</dbReference>
<evidence type="ECO:0000256" key="1">
    <source>
        <dbReference type="ARBA" id="ARBA00004651"/>
    </source>
</evidence>
<feature type="compositionally biased region" description="Low complexity" evidence="8">
    <location>
        <begin position="446"/>
        <end position="461"/>
    </location>
</feature>
<feature type="transmembrane region" description="Helical" evidence="9">
    <location>
        <begin position="773"/>
        <end position="798"/>
    </location>
</feature>
<dbReference type="Gene3D" id="3.10.120.10">
    <property type="entry name" value="Cytochrome b5-like heme/steroid binding domain"/>
    <property type="match status" value="1"/>
</dbReference>
<keyword evidence="5 9" id="KW-1133">Transmembrane helix</keyword>
<sequence>MFDIDKKAVKRKRQVNAQSTKEEQQLQPPPSKSENETVTDFPEELNGSATTCGLFKSAPTVHDSCSPTESSSVEVSTATSHHGPLEASEKVSALDTFDEFTSRSRIKTQPQTDSSALASDREAALRGDVSGDASNVSSYRKVPNTRSTIDVGPTEAEDASQSNKRQGTANVEGLPVNSPTPQSPQYAPRIYHRDLGSPGLVDGQRWDSSGRRNASVTSQSQSPEYHIVADHENASLLSGLDYSIVSGRKIQFGSVAEQPKAQKSSMPTLVDSFSDTSSRSEDALVSLARAMREQAAVIQAMAGQSNEDELSRLAMEKRDLAQQVLRLQQEIEKMGGSRHSSMTSVSSRGSGRYSARSARSQRSYKFGQLGHIPEVVTADEMTTFSSIRGPSVPGNMTIPRNSYRLGSVTTDELTEGDLSTIPSFENASVFDSASVRSGGSRRSKNSRISNSSRPSRASRNSLIKRSRMSKEGFEPDLPDYLRPESPLGSQFWRSLAFLVTFFIPDVCIPVAGGGAKQAWREKVLLCMLMFLSSAMVVGGIGFLPIYFCRNNGVYSKEDIWQQQGEAWVTIFGKVYDMNTFIDSHVGGRDGILQFLGGDASKLFPRLPAARLPSFCLNLDKGEYFAQNSSPNCTELTDLDIVTDVPCHDSLVGVREVRNRMKDYKIGDLVIPGWQLGDDGMQWIRIGRSIYNVTQYVNGLINNKTQEFDFDEQNPNAYLSSPLHRLVTIRLNSDVTSIYDQLFSTEDFKACLDELFYEADYDERYYPACEKIGIMMYTFLFVVTIVLGVQVFCSLVFVFRKPRTFTAKDMEAGVVVMMPCYNEGPHELQKTIDSVVMTKYPEENRVMIIVADGWVTGADNRLSTPEILSSLLGFEMDTEEDTLFHYRSLGKVRNNFANVYAGVYEKEVGEETKSLKYLVIVKRGGPEEAGSNRAGNRGKRDSQLILLGMYNRIHHNRKPSELDMAIVKGLFSLGLPAKDVEYLMAIDADTRVDEKSIPHMIYSMEHDKKILACCGETQVDNKAQSWVTMIQVYEYFSSHHLKKAFESLFGCVTCLPGCFTMYRILTTDMRPLIGHDDVYQDYARNDIPSLHEKNLYELGEDRMLTTLLLRHFPAMRLSFVPEALCWTIVPHNLTILLSQRRRWINSTFHNMYELLKIQSMCGVFLCSMKLIVFMDLLITMILPASLVYISYLTYLFITEPQTVDRFVLIFYAITFSLQMVSFLSRSRWDYMLWFLCFCVLGIPVFYFLLPIYAFLHMDDFSWGKTRAVGAEEKAARSATTVDGDNSTHSDKGENDEDDEDGDESEGLSTFISSLNTPSTALMSHMHRGGSVSGMERESSFSASSDRSVKTWSPGDSVGKGPNKGDSLSRSTKTAGDNTNLSPSSASGVSKLTMPSGINPKKDFDTFRFLI</sequence>
<keyword evidence="6 9" id="KW-0472">Membrane</keyword>
<dbReference type="Proteomes" id="UP000198406">
    <property type="component" value="Unassembled WGS sequence"/>
</dbReference>
<feature type="region of interest" description="Disordered" evidence="8">
    <location>
        <begin position="1"/>
        <end position="226"/>
    </location>
</feature>
<feature type="region of interest" description="Disordered" evidence="8">
    <location>
        <begin position="1321"/>
        <end position="1402"/>
    </location>
</feature>
<dbReference type="Pfam" id="PF00173">
    <property type="entry name" value="Cyt-b5"/>
    <property type="match status" value="1"/>
</dbReference>
<feature type="compositionally biased region" description="Polar residues" evidence="8">
    <location>
        <begin position="159"/>
        <end position="169"/>
    </location>
</feature>
<dbReference type="GO" id="GO:0004100">
    <property type="term" value="F:chitin synthase activity"/>
    <property type="evidence" value="ECO:0007669"/>
    <property type="project" value="UniProtKB-EC"/>
</dbReference>
<dbReference type="InterPro" id="IPR001199">
    <property type="entry name" value="Cyt_B5-like_heme/steroid-bd"/>
</dbReference>
<keyword evidence="7" id="KW-0325">Glycoprotein</keyword>
<dbReference type="GO" id="GO:0005886">
    <property type="term" value="C:plasma membrane"/>
    <property type="evidence" value="ECO:0007669"/>
    <property type="project" value="UniProtKB-SubCell"/>
</dbReference>
<evidence type="ECO:0000313" key="12">
    <source>
        <dbReference type="Proteomes" id="UP000198406"/>
    </source>
</evidence>
<dbReference type="Pfam" id="PF03142">
    <property type="entry name" value="Chitin_synth_2"/>
    <property type="match status" value="1"/>
</dbReference>
<feature type="domain" description="Cytochrome b5 heme-binding" evidence="10">
    <location>
        <begin position="554"/>
        <end position="603"/>
    </location>
</feature>
<dbReference type="PROSITE" id="PS50255">
    <property type="entry name" value="CYTOCHROME_B5_2"/>
    <property type="match status" value="1"/>
</dbReference>
<feature type="compositionally biased region" description="Acidic residues" evidence="8">
    <location>
        <begin position="1292"/>
        <end position="1304"/>
    </location>
</feature>
<evidence type="ECO:0000256" key="9">
    <source>
        <dbReference type="SAM" id="Phobius"/>
    </source>
</evidence>
<dbReference type="InterPro" id="IPR004835">
    <property type="entry name" value="Chitin_synth"/>
</dbReference>
<dbReference type="GO" id="GO:0006031">
    <property type="term" value="P:chitin biosynthetic process"/>
    <property type="evidence" value="ECO:0007669"/>
    <property type="project" value="TreeGrafter"/>
</dbReference>
<feature type="transmembrane region" description="Helical" evidence="9">
    <location>
        <begin position="1229"/>
        <end position="1254"/>
    </location>
</feature>
<evidence type="ECO:0000259" key="10">
    <source>
        <dbReference type="PROSITE" id="PS50255"/>
    </source>
</evidence>
<accession>A0A1Z5JGQ9</accession>
<dbReference type="OrthoDB" id="36395at2759"/>
<feature type="compositionally biased region" description="Polar residues" evidence="8">
    <location>
        <begin position="132"/>
        <end position="148"/>
    </location>
</feature>
<dbReference type="CDD" id="cd04190">
    <property type="entry name" value="Chitin_synth_C"/>
    <property type="match status" value="1"/>
</dbReference>
<dbReference type="Gene3D" id="3.90.550.10">
    <property type="entry name" value="Spore Coat Polysaccharide Biosynthesis Protein SpsA, Chain A"/>
    <property type="match status" value="1"/>
</dbReference>
<evidence type="ECO:0000256" key="6">
    <source>
        <dbReference type="ARBA" id="ARBA00023136"/>
    </source>
</evidence>
<keyword evidence="3 11" id="KW-0328">Glycosyltransferase</keyword>
<dbReference type="PANTHER" id="PTHR22914:SF41">
    <property type="entry name" value="CHITIN SYNTHASE 7"/>
    <property type="match status" value="1"/>
</dbReference>
<dbReference type="InterPro" id="IPR036400">
    <property type="entry name" value="Cyt_B5-like_heme/steroid_sf"/>
</dbReference>
<feature type="compositionally biased region" description="Polar residues" evidence="8">
    <location>
        <begin position="1364"/>
        <end position="1388"/>
    </location>
</feature>
<dbReference type="InParanoid" id="A0A1Z5JGQ9"/>
<comment type="caution">
    <text evidence="11">The sequence shown here is derived from an EMBL/GenBank/DDBJ whole genome shotgun (WGS) entry which is preliminary data.</text>
</comment>
<dbReference type="InterPro" id="IPR029044">
    <property type="entry name" value="Nucleotide-diphossugar_trans"/>
</dbReference>
<feature type="region of interest" description="Disordered" evidence="8">
    <location>
        <begin position="1272"/>
        <end position="1308"/>
    </location>
</feature>
<feature type="region of interest" description="Disordered" evidence="8">
    <location>
        <begin position="256"/>
        <end position="275"/>
    </location>
</feature>
<feature type="region of interest" description="Disordered" evidence="8">
    <location>
        <begin position="434"/>
        <end position="465"/>
    </location>
</feature>
<feature type="compositionally biased region" description="Polar residues" evidence="8">
    <location>
        <begin position="107"/>
        <end position="117"/>
    </location>
</feature>
<feature type="compositionally biased region" description="Polar residues" evidence="8">
    <location>
        <begin position="211"/>
        <end position="223"/>
    </location>
</feature>
<feature type="transmembrane region" description="Helical" evidence="9">
    <location>
        <begin position="1176"/>
        <end position="1196"/>
    </location>
</feature>
<evidence type="ECO:0000256" key="5">
    <source>
        <dbReference type="ARBA" id="ARBA00022989"/>
    </source>
</evidence>
<evidence type="ECO:0000256" key="8">
    <source>
        <dbReference type="SAM" id="MobiDB-lite"/>
    </source>
</evidence>
<feature type="transmembrane region" description="Helical" evidence="9">
    <location>
        <begin position="523"/>
        <end position="547"/>
    </location>
</feature>
<evidence type="ECO:0000256" key="7">
    <source>
        <dbReference type="ARBA" id="ARBA00023180"/>
    </source>
</evidence>